<dbReference type="PANTHER" id="PTHR16222:SF24">
    <property type="entry name" value="ADP-RIBOSYLHYDROLASE ARH3"/>
    <property type="match status" value="1"/>
</dbReference>
<dbReference type="GO" id="GO:0016787">
    <property type="term" value="F:hydrolase activity"/>
    <property type="evidence" value="ECO:0007669"/>
    <property type="project" value="UniProtKB-KW"/>
</dbReference>
<comment type="similarity">
    <text evidence="1">Belongs to the ADP-ribosylglycohydrolase family.</text>
</comment>
<feature type="binding site" evidence="3">
    <location>
        <position position="58"/>
    </location>
    <ligand>
        <name>Mg(2+)</name>
        <dbReference type="ChEBI" id="CHEBI:18420"/>
        <label>1</label>
    </ligand>
</feature>
<evidence type="ECO:0000256" key="2">
    <source>
        <dbReference type="ARBA" id="ARBA00022801"/>
    </source>
</evidence>
<comment type="caution">
    <text evidence="4">The sequence shown here is derived from an EMBL/GenBank/DDBJ whole genome shotgun (WGS) entry which is preliminary data.</text>
</comment>
<keyword evidence="3" id="KW-0479">Metal-binding</keyword>
<feature type="binding site" evidence="3">
    <location>
        <position position="57"/>
    </location>
    <ligand>
        <name>Mg(2+)</name>
        <dbReference type="ChEBI" id="CHEBI:18420"/>
        <label>1</label>
    </ligand>
</feature>
<keyword evidence="3" id="KW-0460">Magnesium</keyword>
<feature type="binding site" evidence="3">
    <location>
        <position position="283"/>
    </location>
    <ligand>
        <name>Mg(2+)</name>
        <dbReference type="ChEBI" id="CHEBI:18420"/>
        <label>1</label>
    </ligand>
</feature>
<dbReference type="GO" id="GO:0046872">
    <property type="term" value="F:metal ion binding"/>
    <property type="evidence" value="ECO:0007669"/>
    <property type="project" value="UniProtKB-KW"/>
</dbReference>
<feature type="binding site" evidence="3">
    <location>
        <position position="280"/>
    </location>
    <ligand>
        <name>Mg(2+)</name>
        <dbReference type="ChEBI" id="CHEBI:18420"/>
        <label>1</label>
    </ligand>
</feature>
<dbReference type="Pfam" id="PF03747">
    <property type="entry name" value="ADP_ribosyl_GH"/>
    <property type="match status" value="1"/>
</dbReference>
<evidence type="ECO:0000313" key="5">
    <source>
        <dbReference type="Proteomes" id="UP001236239"/>
    </source>
</evidence>
<dbReference type="EMBL" id="JASAYQ010000015">
    <property type="protein sequence ID" value="MDP8173424.1"/>
    <property type="molecule type" value="Genomic_DNA"/>
</dbReference>
<keyword evidence="2" id="KW-0378">Hydrolase</keyword>
<evidence type="ECO:0000313" key="4">
    <source>
        <dbReference type="EMBL" id="MDP8173424.1"/>
    </source>
</evidence>
<dbReference type="InterPro" id="IPR005502">
    <property type="entry name" value="Ribosyl_crysJ1"/>
</dbReference>
<dbReference type="AlphaFoldDB" id="A0AAJ6NAU6"/>
<gene>
    <name evidence="4" type="ORF">QJU93_08665</name>
</gene>
<organism evidence="4 5">
    <name type="scientific">Phocoenobacter skyensis</name>
    <dbReference type="NCBI Taxonomy" id="97481"/>
    <lineage>
        <taxon>Bacteria</taxon>
        <taxon>Pseudomonadati</taxon>
        <taxon>Pseudomonadota</taxon>
        <taxon>Gammaproteobacteria</taxon>
        <taxon>Pasteurellales</taxon>
        <taxon>Pasteurellaceae</taxon>
        <taxon>Phocoenobacter</taxon>
    </lineage>
</organism>
<feature type="binding site" evidence="3">
    <location>
        <position position="282"/>
    </location>
    <ligand>
        <name>Mg(2+)</name>
        <dbReference type="ChEBI" id="CHEBI:18420"/>
        <label>1</label>
    </ligand>
</feature>
<dbReference type="Gene3D" id="1.10.4080.10">
    <property type="entry name" value="ADP-ribosylation/Crystallin J1"/>
    <property type="match status" value="1"/>
</dbReference>
<dbReference type="RefSeq" id="WP_306373425.1">
    <property type="nucleotide sequence ID" value="NZ_JASAYK010000001.1"/>
</dbReference>
<proteinExistence type="inferred from homology"/>
<name>A0AAJ6NAU6_9PAST</name>
<protein>
    <submittedName>
        <fullName evidence="4">ADP-ribosylglycohydrolase family protein</fullName>
    </submittedName>
</protein>
<comment type="cofactor">
    <cofactor evidence="3">
        <name>Mg(2+)</name>
        <dbReference type="ChEBI" id="CHEBI:18420"/>
    </cofactor>
    <text evidence="3">Binds 2 magnesium ions per subunit.</text>
</comment>
<dbReference type="PANTHER" id="PTHR16222">
    <property type="entry name" value="ADP-RIBOSYLGLYCOHYDROLASE"/>
    <property type="match status" value="1"/>
</dbReference>
<evidence type="ECO:0000256" key="3">
    <source>
        <dbReference type="PIRSR" id="PIRSR605502-1"/>
    </source>
</evidence>
<dbReference type="InterPro" id="IPR036705">
    <property type="entry name" value="Ribosyl_crysJ1_sf"/>
</dbReference>
<reference evidence="4" key="1">
    <citation type="journal article" date="2023" name="Front. Microbiol.">
        <title>Phylogeography and host specificity of Pasteurellaceae pathogenic to sea-farmed fish in the north-east Atlantic.</title>
        <authorList>
            <person name="Gulla S."/>
            <person name="Colquhoun D.J."/>
            <person name="Olsen A.B."/>
            <person name="Spilsberg B."/>
            <person name="Lagesen K."/>
            <person name="Aakesson C.P."/>
            <person name="Strom S."/>
            <person name="Manji F."/>
            <person name="Birkbeck T.H."/>
            <person name="Nilsen H.K."/>
        </authorList>
    </citation>
    <scope>NUCLEOTIDE SEQUENCE</scope>
    <source>
        <strain evidence="4">TW16_20</strain>
    </source>
</reference>
<feature type="binding site" evidence="3">
    <location>
        <position position="59"/>
    </location>
    <ligand>
        <name>Mg(2+)</name>
        <dbReference type="ChEBI" id="CHEBI:18420"/>
        <label>1</label>
    </ligand>
</feature>
<dbReference type="Proteomes" id="UP001236239">
    <property type="component" value="Unassembled WGS sequence"/>
</dbReference>
<dbReference type="InterPro" id="IPR050792">
    <property type="entry name" value="ADP-ribosylglycohydrolase"/>
</dbReference>
<dbReference type="SUPFAM" id="SSF101478">
    <property type="entry name" value="ADP-ribosylglycohydrolase"/>
    <property type="match status" value="1"/>
</dbReference>
<sequence length="336" mass="38604">MANLMNKNRFYASFYGLAVADALGVPVEFMTREELQEDPVTDMREYGTYSQPKGTWSDDTSMSLATLSVLSEKYFSYSKICNEFANWYQNAKFTPYGETFDIGNTTVQAIYHYLLGAKPLECGLSEETSNGNGSLMRMLPVLHFIYLEHWEDDNRITLFAREFIYNLSALTHAHKLSKMACLYYVYIGGYILKYADTMTLPQIIEKAIRHIDKYYYQNNEEIVIYNYMQTENLLTSLSLNRNQLKSTGFVIHSLEASIWCLYNTKSYKDAVLKAVNLGEDTDTIGAITGSLAGLYYGLDSIPKEWMDNLQNKALIDEICDRFYAKYKLKKTAIILN</sequence>
<evidence type="ECO:0000256" key="1">
    <source>
        <dbReference type="ARBA" id="ARBA00010702"/>
    </source>
</evidence>
<accession>A0AAJ6NAU6</accession>